<dbReference type="InterPro" id="IPR010987">
    <property type="entry name" value="Glutathione-S-Trfase_C-like"/>
</dbReference>
<protein>
    <recommendedName>
        <fullName evidence="1">GST C-terminal domain-containing protein</fullName>
    </recommendedName>
</protein>
<proteinExistence type="predicted"/>
<dbReference type="InterPro" id="IPR045074">
    <property type="entry name" value="GST_C_Tau"/>
</dbReference>
<evidence type="ECO:0000259" key="1">
    <source>
        <dbReference type="PROSITE" id="PS50405"/>
    </source>
</evidence>
<dbReference type="SUPFAM" id="SSF47616">
    <property type="entry name" value="GST C-terminal domain-like"/>
    <property type="match status" value="1"/>
</dbReference>
<dbReference type="OrthoDB" id="202840at2759"/>
<dbReference type="GO" id="GO:0006749">
    <property type="term" value="P:glutathione metabolic process"/>
    <property type="evidence" value="ECO:0007669"/>
    <property type="project" value="InterPro"/>
</dbReference>
<sequence length="156" mass="17607">MVIFINTLQASLISFNVQIYGIGIRIISTKGKEQEAAKRELSDCLKVWEPELGDRPFFGGETLGTLGLVDIALIPFYSWFYGYEQCSGFSIKTQCRELIAWAKICSQKGTVSRSLANRKKVSGFMLELKKRFRSIGSKRTEDVSRMLVCISIFDVS</sequence>
<gene>
    <name evidence="2" type="ORF">BT93_L1820</name>
</gene>
<dbReference type="AlphaFoldDB" id="A0A8T0CQS9"/>
<feature type="domain" description="GST C-terminal" evidence="1">
    <location>
        <begin position="1"/>
        <end position="132"/>
    </location>
</feature>
<comment type="caution">
    <text evidence="2">The sequence shown here is derived from an EMBL/GenBank/DDBJ whole genome shotgun (WGS) entry which is preliminary data.</text>
</comment>
<keyword evidence="3" id="KW-1185">Reference proteome</keyword>
<dbReference type="Gene3D" id="1.20.1050.10">
    <property type="match status" value="1"/>
</dbReference>
<dbReference type="CDD" id="cd03185">
    <property type="entry name" value="GST_C_Tau"/>
    <property type="match status" value="1"/>
</dbReference>
<reference evidence="2" key="1">
    <citation type="submission" date="2020-05" db="EMBL/GenBank/DDBJ databases">
        <title>WGS assembly of Corymbia citriodora subspecies variegata.</title>
        <authorList>
            <person name="Barry K."/>
            <person name="Hundley H."/>
            <person name="Shu S."/>
            <person name="Jenkins J."/>
            <person name="Grimwood J."/>
            <person name="Baten A."/>
        </authorList>
    </citation>
    <scope>NUCLEOTIDE SEQUENCE</scope>
    <source>
        <strain evidence="2">CV2-018</strain>
    </source>
</reference>
<dbReference type="EMBL" id="MU090056">
    <property type="protein sequence ID" value="KAF7848586.1"/>
    <property type="molecule type" value="Genomic_DNA"/>
</dbReference>
<dbReference type="Gramene" id="rna-gnl|WGS:JABURB|Cocit.L1820.1">
    <property type="protein sequence ID" value="cds-KAF7848586.1"/>
    <property type="gene ID" value="gene-BT93_L1820"/>
</dbReference>
<organism evidence="2 3">
    <name type="scientific">Corymbia citriodora subsp. variegata</name>
    <dbReference type="NCBI Taxonomy" id="360336"/>
    <lineage>
        <taxon>Eukaryota</taxon>
        <taxon>Viridiplantae</taxon>
        <taxon>Streptophyta</taxon>
        <taxon>Embryophyta</taxon>
        <taxon>Tracheophyta</taxon>
        <taxon>Spermatophyta</taxon>
        <taxon>Magnoliopsida</taxon>
        <taxon>eudicotyledons</taxon>
        <taxon>Gunneridae</taxon>
        <taxon>Pentapetalae</taxon>
        <taxon>rosids</taxon>
        <taxon>malvids</taxon>
        <taxon>Myrtales</taxon>
        <taxon>Myrtaceae</taxon>
        <taxon>Myrtoideae</taxon>
        <taxon>Eucalypteae</taxon>
        <taxon>Corymbia</taxon>
    </lineage>
</organism>
<dbReference type="InterPro" id="IPR036282">
    <property type="entry name" value="Glutathione-S-Trfase_C_sf"/>
</dbReference>
<accession>A0A8T0CQS9</accession>
<evidence type="ECO:0000313" key="2">
    <source>
        <dbReference type="EMBL" id="KAF7848586.1"/>
    </source>
</evidence>
<dbReference type="Proteomes" id="UP000806378">
    <property type="component" value="Unassembled WGS sequence"/>
</dbReference>
<dbReference type="Pfam" id="PF13410">
    <property type="entry name" value="GST_C_2"/>
    <property type="match status" value="1"/>
</dbReference>
<dbReference type="PROSITE" id="PS50405">
    <property type="entry name" value="GST_CTER"/>
    <property type="match status" value="1"/>
</dbReference>
<dbReference type="GO" id="GO:0004364">
    <property type="term" value="F:glutathione transferase activity"/>
    <property type="evidence" value="ECO:0007669"/>
    <property type="project" value="InterPro"/>
</dbReference>
<name>A0A8T0CQS9_CORYI</name>
<evidence type="ECO:0000313" key="3">
    <source>
        <dbReference type="Proteomes" id="UP000806378"/>
    </source>
</evidence>